<feature type="domain" description="Response regulatory" evidence="2">
    <location>
        <begin position="2"/>
        <end position="115"/>
    </location>
</feature>
<evidence type="ECO:0000313" key="4">
    <source>
        <dbReference type="EMBL" id="ADR22149.1"/>
    </source>
</evidence>
<dbReference type="STRING" id="643867.Ftrac_2167"/>
<dbReference type="AlphaFoldDB" id="E4TV56"/>
<dbReference type="PANTHER" id="PTHR37299:SF1">
    <property type="entry name" value="STAGE 0 SPORULATION PROTEIN A HOMOLOG"/>
    <property type="match status" value="1"/>
</dbReference>
<dbReference type="KEGG" id="mtt:Ftrac_2167"/>
<dbReference type="Proteomes" id="UP000008720">
    <property type="component" value="Chromosome"/>
</dbReference>
<keyword evidence="5" id="KW-1185">Reference proteome</keyword>
<dbReference type="GO" id="GO:0003677">
    <property type="term" value="F:DNA binding"/>
    <property type="evidence" value="ECO:0007669"/>
    <property type="project" value="InterPro"/>
</dbReference>
<dbReference type="RefSeq" id="WP_013454292.1">
    <property type="nucleotide sequence ID" value="NC_014759.1"/>
</dbReference>
<proteinExistence type="predicted"/>
<dbReference type="InterPro" id="IPR011006">
    <property type="entry name" value="CheY-like_superfamily"/>
</dbReference>
<dbReference type="HOGENOM" id="CLU_000445_14_1_10"/>
<dbReference type="Gene3D" id="3.40.50.2300">
    <property type="match status" value="1"/>
</dbReference>
<dbReference type="InterPro" id="IPR001789">
    <property type="entry name" value="Sig_transdc_resp-reg_receiver"/>
</dbReference>
<feature type="modified residue" description="4-aspartylphosphate" evidence="1">
    <location>
        <position position="55"/>
    </location>
</feature>
<dbReference type="Pfam" id="PF00072">
    <property type="entry name" value="Response_reg"/>
    <property type="match status" value="1"/>
</dbReference>
<dbReference type="PROSITE" id="PS50110">
    <property type="entry name" value="RESPONSE_REGULATORY"/>
    <property type="match status" value="1"/>
</dbReference>
<keyword evidence="1" id="KW-0597">Phosphoprotein</keyword>
<sequence>MNAVIIEDEKLAAQKLQKMLARIQPGLKIVKVMGSIEEAVDFFQNEHDVELVFLDIHLSDGSSFNIFDKIEIKAPIIFTTAYDEYALKAFKVNSIDYLLKPIAETDLLKALDKLKNITEKEEKVNVEKFLSAFKENKPAFKQRFLVSYGSQIKSIKAEETAYFYADNKMVFLVSHSGHKYVTNDTLDHLEHSLDPMEFFRVNRTFMIGINSIKQMHTYSRSRIKIDLLPECEKECIVSTEKCGGFKEWLGK</sequence>
<gene>
    <name evidence="4" type="ordered locus">Ftrac_2167</name>
</gene>
<dbReference type="PANTHER" id="PTHR37299">
    <property type="entry name" value="TRANSCRIPTIONAL REGULATOR-RELATED"/>
    <property type="match status" value="1"/>
</dbReference>
<dbReference type="InterPro" id="IPR046947">
    <property type="entry name" value="LytR-like"/>
</dbReference>
<dbReference type="SMART" id="SM00850">
    <property type="entry name" value="LytTR"/>
    <property type="match status" value="1"/>
</dbReference>
<evidence type="ECO:0000256" key="1">
    <source>
        <dbReference type="PROSITE-ProRule" id="PRU00169"/>
    </source>
</evidence>
<protein>
    <submittedName>
        <fullName evidence="4">Two component transcriptional regulator, LytTR family</fullName>
    </submittedName>
</protein>
<dbReference type="PROSITE" id="PS50930">
    <property type="entry name" value="HTH_LYTTR"/>
    <property type="match status" value="1"/>
</dbReference>
<dbReference type="GO" id="GO:0000156">
    <property type="term" value="F:phosphorelay response regulator activity"/>
    <property type="evidence" value="ECO:0007669"/>
    <property type="project" value="InterPro"/>
</dbReference>
<dbReference type="SUPFAM" id="SSF52172">
    <property type="entry name" value="CheY-like"/>
    <property type="match status" value="1"/>
</dbReference>
<dbReference type="SMART" id="SM00448">
    <property type="entry name" value="REC"/>
    <property type="match status" value="1"/>
</dbReference>
<name>E4TV56_MARTH</name>
<dbReference type="OrthoDB" id="1646880at2"/>
<dbReference type="eggNOG" id="COG3279">
    <property type="taxonomic scope" value="Bacteria"/>
</dbReference>
<evidence type="ECO:0000259" key="2">
    <source>
        <dbReference type="PROSITE" id="PS50110"/>
    </source>
</evidence>
<evidence type="ECO:0000313" key="5">
    <source>
        <dbReference type="Proteomes" id="UP000008720"/>
    </source>
</evidence>
<feature type="domain" description="HTH LytTR-type" evidence="3">
    <location>
        <begin position="144"/>
        <end position="251"/>
    </location>
</feature>
<reference evidence="4 5" key="1">
    <citation type="journal article" date="2011" name="Stand. Genomic Sci.">
        <title>Complete genome sequence of Marivirga tractuosa type strain (H-43).</title>
        <authorList>
            <person name="Pagani I."/>
            <person name="Chertkov O."/>
            <person name="Lapidus A."/>
            <person name="Lucas S."/>
            <person name="Del Rio T.G."/>
            <person name="Tice H."/>
            <person name="Copeland A."/>
            <person name="Cheng J.F."/>
            <person name="Nolan M."/>
            <person name="Saunders E."/>
            <person name="Pitluck S."/>
            <person name="Held B."/>
            <person name="Goodwin L."/>
            <person name="Liolios K."/>
            <person name="Ovchinikova G."/>
            <person name="Ivanova N."/>
            <person name="Mavromatis K."/>
            <person name="Pati A."/>
            <person name="Chen A."/>
            <person name="Palaniappan K."/>
            <person name="Land M."/>
            <person name="Hauser L."/>
            <person name="Jeffries C.D."/>
            <person name="Detter J.C."/>
            <person name="Han C."/>
            <person name="Tapia R."/>
            <person name="Ngatchou-Djao O.D."/>
            <person name="Rohde M."/>
            <person name="Goker M."/>
            <person name="Spring S."/>
            <person name="Sikorski J."/>
            <person name="Woyke T."/>
            <person name="Bristow J."/>
            <person name="Eisen J.A."/>
            <person name="Markowitz V."/>
            <person name="Hugenholtz P."/>
            <person name="Klenk H.P."/>
            <person name="Kyrpides N.C."/>
        </authorList>
    </citation>
    <scope>NUCLEOTIDE SEQUENCE [LARGE SCALE GENOMIC DNA]</scope>
    <source>
        <strain evidence="5">ATCC 23168 / DSM 4126 / NBRC 15989 / NCIMB 1408 / VKM B-1430 / H-43</strain>
    </source>
</reference>
<dbReference type="FunFam" id="3.40.50.2300:FF:000361">
    <property type="entry name" value="Two-component system response regulator"/>
    <property type="match status" value="1"/>
</dbReference>
<accession>E4TV56</accession>
<dbReference type="Pfam" id="PF04397">
    <property type="entry name" value="LytTR"/>
    <property type="match status" value="1"/>
</dbReference>
<dbReference type="EMBL" id="CP002349">
    <property type="protein sequence ID" value="ADR22149.1"/>
    <property type="molecule type" value="Genomic_DNA"/>
</dbReference>
<evidence type="ECO:0000259" key="3">
    <source>
        <dbReference type="PROSITE" id="PS50930"/>
    </source>
</evidence>
<dbReference type="InterPro" id="IPR007492">
    <property type="entry name" value="LytTR_DNA-bd_dom"/>
</dbReference>
<organism evidence="4 5">
    <name type="scientific">Marivirga tractuosa (strain ATCC 23168 / DSM 4126 / NBRC 15989 / NCIMB 1408 / VKM B-1430 / H-43)</name>
    <name type="common">Microscilla tractuosa</name>
    <name type="synonym">Flexibacter tractuosus</name>
    <dbReference type="NCBI Taxonomy" id="643867"/>
    <lineage>
        <taxon>Bacteria</taxon>
        <taxon>Pseudomonadati</taxon>
        <taxon>Bacteroidota</taxon>
        <taxon>Cytophagia</taxon>
        <taxon>Cytophagales</taxon>
        <taxon>Marivirgaceae</taxon>
        <taxon>Marivirga</taxon>
    </lineage>
</organism>
<dbReference type="Gene3D" id="2.40.50.1020">
    <property type="entry name" value="LytTr DNA-binding domain"/>
    <property type="match status" value="1"/>
</dbReference>